<comment type="caution">
    <text evidence="1">The sequence shown here is derived from an EMBL/GenBank/DDBJ whole genome shotgun (WGS) entry which is preliminary data.</text>
</comment>
<organism evidence="1 2">
    <name type="scientific">Euplotes crassus</name>
    <dbReference type="NCBI Taxonomy" id="5936"/>
    <lineage>
        <taxon>Eukaryota</taxon>
        <taxon>Sar</taxon>
        <taxon>Alveolata</taxon>
        <taxon>Ciliophora</taxon>
        <taxon>Intramacronucleata</taxon>
        <taxon>Spirotrichea</taxon>
        <taxon>Hypotrichia</taxon>
        <taxon>Euplotida</taxon>
        <taxon>Euplotidae</taxon>
        <taxon>Moneuplotes</taxon>
    </lineage>
</organism>
<dbReference type="AlphaFoldDB" id="A0AAD1XVK3"/>
<proteinExistence type="predicted"/>
<keyword evidence="2" id="KW-1185">Reference proteome</keyword>
<evidence type="ECO:0000313" key="1">
    <source>
        <dbReference type="EMBL" id="CAI2379336.1"/>
    </source>
</evidence>
<evidence type="ECO:0000313" key="2">
    <source>
        <dbReference type="Proteomes" id="UP001295684"/>
    </source>
</evidence>
<dbReference type="EMBL" id="CAMPGE010021169">
    <property type="protein sequence ID" value="CAI2379336.1"/>
    <property type="molecule type" value="Genomic_DNA"/>
</dbReference>
<sequence length="238" mass="27777">MELKTVIFSKEHGSTFKWTGYKERNRNVKNPFFSNPYIYCPEKKSTCQKKSRNTKAGAFRTTSQINDLMRGFVSSKKEITTTYQDESKKAWKPHHHHEFSDQKPIMICPDSKVKTNYHFPGKNYEIPATQTKSLTRIPGHGALAQTITPANRPRNTFSSLGFKNMGKKMTAKGSTDRIFRRHNKVPIFDFTNQKMIPKDQMAQTQRDVYKEARPMAIYRPRVFSPMTKYRIGELKRVR</sequence>
<protein>
    <submittedName>
        <fullName evidence="1">Uncharacterized protein</fullName>
    </submittedName>
</protein>
<gene>
    <name evidence="1" type="ORF">ECRASSUSDP1_LOCUS20745</name>
</gene>
<dbReference type="Proteomes" id="UP001295684">
    <property type="component" value="Unassembled WGS sequence"/>
</dbReference>
<accession>A0AAD1XVK3</accession>
<name>A0AAD1XVK3_EUPCR</name>
<reference evidence="1" key="1">
    <citation type="submission" date="2023-07" db="EMBL/GenBank/DDBJ databases">
        <authorList>
            <consortium name="AG Swart"/>
            <person name="Singh M."/>
            <person name="Singh A."/>
            <person name="Seah K."/>
            <person name="Emmerich C."/>
        </authorList>
    </citation>
    <scope>NUCLEOTIDE SEQUENCE</scope>
    <source>
        <strain evidence="1">DP1</strain>
    </source>
</reference>